<keyword evidence="3" id="KW-0808">Transferase</keyword>
<dbReference type="Gene3D" id="3.20.20.210">
    <property type="match status" value="1"/>
</dbReference>
<dbReference type="GO" id="GO:0008168">
    <property type="term" value="F:methyltransferase activity"/>
    <property type="evidence" value="ECO:0007669"/>
    <property type="project" value="UniProtKB-KW"/>
</dbReference>
<accession>A0A2L1GLB8</accession>
<dbReference type="Proteomes" id="UP000239867">
    <property type="component" value="Chromosome"/>
</dbReference>
<dbReference type="GO" id="GO:0006779">
    <property type="term" value="P:porphyrin-containing compound biosynthetic process"/>
    <property type="evidence" value="ECO:0007669"/>
    <property type="project" value="InterPro"/>
</dbReference>
<organism evidence="3 4">
    <name type="scientific">Desulfobulbus oralis</name>
    <dbReference type="NCBI Taxonomy" id="1986146"/>
    <lineage>
        <taxon>Bacteria</taxon>
        <taxon>Pseudomonadati</taxon>
        <taxon>Thermodesulfobacteriota</taxon>
        <taxon>Desulfobulbia</taxon>
        <taxon>Desulfobulbales</taxon>
        <taxon>Desulfobulbaceae</taxon>
        <taxon>Desulfobulbus</taxon>
    </lineage>
</organism>
<dbReference type="PANTHER" id="PTHR47099">
    <property type="entry name" value="METHYLCOBAMIDE:COM METHYLTRANSFERASE MTBA"/>
    <property type="match status" value="1"/>
</dbReference>
<dbReference type="InterPro" id="IPR052024">
    <property type="entry name" value="Methanogen_methyltrans"/>
</dbReference>
<dbReference type="SUPFAM" id="SSF51726">
    <property type="entry name" value="UROD/MetE-like"/>
    <property type="match status" value="1"/>
</dbReference>
<feature type="domain" description="Uroporphyrinogen decarboxylase (URO-D)" evidence="2">
    <location>
        <begin position="67"/>
        <end position="392"/>
    </location>
</feature>
<keyword evidence="4" id="KW-1185">Reference proteome</keyword>
<dbReference type="NCBIfam" id="NF004889">
    <property type="entry name" value="PRK06252.1"/>
    <property type="match status" value="1"/>
</dbReference>
<dbReference type="AlphaFoldDB" id="A0A2L1GLB8"/>
<protein>
    <submittedName>
        <fullName evidence="3">Methyltransferase</fullName>
    </submittedName>
</protein>
<dbReference type="Pfam" id="PF01208">
    <property type="entry name" value="URO-D"/>
    <property type="match status" value="1"/>
</dbReference>
<gene>
    <name evidence="3" type="ORF">CAY53_02410</name>
</gene>
<proteinExistence type="predicted"/>
<dbReference type="GO" id="GO:0004853">
    <property type="term" value="F:uroporphyrinogen decarboxylase activity"/>
    <property type="evidence" value="ECO:0007669"/>
    <property type="project" value="InterPro"/>
</dbReference>
<feature type="region of interest" description="Disordered" evidence="1">
    <location>
        <begin position="1"/>
        <end position="28"/>
    </location>
</feature>
<dbReference type="KEGG" id="deo:CAY53_02410"/>
<keyword evidence="3" id="KW-0489">Methyltransferase</keyword>
<dbReference type="InterPro" id="IPR038071">
    <property type="entry name" value="UROD/MetE-like_sf"/>
</dbReference>
<dbReference type="EMBL" id="CP021255">
    <property type="protein sequence ID" value="AVD70469.1"/>
    <property type="molecule type" value="Genomic_DNA"/>
</dbReference>
<dbReference type="InterPro" id="IPR000257">
    <property type="entry name" value="Uroporphyrinogen_deCOase"/>
</dbReference>
<dbReference type="GO" id="GO:0032259">
    <property type="term" value="P:methylation"/>
    <property type="evidence" value="ECO:0007669"/>
    <property type="project" value="UniProtKB-KW"/>
</dbReference>
<evidence type="ECO:0000259" key="2">
    <source>
        <dbReference type="Pfam" id="PF01208"/>
    </source>
</evidence>
<reference evidence="3 4" key="1">
    <citation type="journal article" date="2018" name="MBio">
        <title>Insights into the evolution of host association through the isolation and characterization of a novel human periodontal pathobiont, Desulfobulbus oralis.</title>
        <authorList>
            <person name="Cross K.L."/>
            <person name="Chirania P."/>
            <person name="Xiong W."/>
            <person name="Beall C.J."/>
            <person name="Elkins J.G."/>
            <person name="Giannone R.J."/>
            <person name="Griffen A.L."/>
            <person name="Guss A.M."/>
            <person name="Hettich R.L."/>
            <person name="Joshi S.S."/>
            <person name="Mokrzan E.M."/>
            <person name="Martin R.K."/>
            <person name="Zhulin I.B."/>
            <person name="Leys E.J."/>
            <person name="Podar M."/>
        </authorList>
    </citation>
    <scope>NUCLEOTIDE SEQUENCE [LARGE SCALE GENOMIC DNA]</scope>
    <source>
        <strain evidence="3 4">ORNL</strain>
    </source>
</reference>
<feature type="compositionally biased region" description="Basic and acidic residues" evidence="1">
    <location>
        <begin position="1"/>
        <end position="24"/>
    </location>
</feature>
<evidence type="ECO:0000313" key="4">
    <source>
        <dbReference type="Proteomes" id="UP000239867"/>
    </source>
</evidence>
<evidence type="ECO:0000313" key="3">
    <source>
        <dbReference type="EMBL" id="AVD70469.1"/>
    </source>
</evidence>
<evidence type="ECO:0000256" key="1">
    <source>
        <dbReference type="SAM" id="MobiDB-lite"/>
    </source>
</evidence>
<sequence length="413" mass="44379">MSKDRQASLRHGEPLGRRERDQARPEAVNKVAISDKAEAGSAAGLLSGCHHKRKPAPVFRETDMKLKERVLRRLNGQEVDMTPVGSTTTYGCVAFMKRCGVTRPEVDSDPQALALMAIAGHTVGGFDWIRAMGSDITAASELLGCKVHSPAPDAPYAIASHPCEHGDVDRLDCPDDLLSRGRMPAYREQFRILKAKFGKDLAIYGASEGPFTCAANLMDAAPLMKAAIEAPGKVEKVMAVTTETLIRMIRFAAGEGADYYCLAEPSSTPALLSPKYWDRFVGPYIRKIAESVPCPVVLHICGQTAPIIRSMCGTGVAGISIEEKMDMQSAVRIAHAMGVKVFGNVATAATLFSGTPEECRAEAMAALAAGTDFLCPGCGIDPNSPLDNVLQMRLSRDEKFGQPKFTPAERVAL</sequence>
<dbReference type="OrthoDB" id="8555693at2"/>
<name>A0A2L1GLB8_9BACT</name>
<dbReference type="PANTHER" id="PTHR47099:SF1">
    <property type="entry name" value="METHYLCOBAMIDE:COM METHYLTRANSFERASE MTBA"/>
    <property type="match status" value="1"/>
</dbReference>